<proteinExistence type="predicted"/>
<evidence type="ECO:0000256" key="1">
    <source>
        <dbReference type="SAM" id="MobiDB-lite"/>
    </source>
</evidence>
<dbReference type="AlphaFoldDB" id="A0A7H0HL19"/>
<protein>
    <submittedName>
        <fullName evidence="2">RHS repeat-associated core domain-containing protein</fullName>
    </submittedName>
</protein>
<feature type="region of interest" description="Disordered" evidence="1">
    <location>
        <begin position="1"/>
        <end position="26"/>
    </location>
</feature>
<dbReference type="PANTHER" id="PTHR32305">
    <property type="match status" value="1"/>
</dbReference>
<dbReference type="InterPro" id="IPR022385">
    <property type="entry name" value="Rhs_assc_core"/>
</dbReference>
<accession>A0A7H0HL19</accession>
<dbReference type="PRINTS" id="PR00394">
    <property type="entry name" value="RHSPROTEIN"/>
</dbReference>
<evidence type="ECO:0000313" key="2">
    <source>
        <dbReference type="EMBL" id="QNP61235.1"/>
    </source>
</evidence>
<dbReference type="NCBIfam" id="TIGR03696">
    <property type="entry name" value="Rhs_assc_core"/>
    <property type="match status" value="1"/>
</dbReference>
<dbReference type="KEGG" id="amon:H9L24_02895"/>
<name>A0A7H0HL19_9BURK</name>
<evidence type="ECO:0000313" key="3">
    <source>
        <dbReference type="Proteomes" id="UP000516057"/>
    </source>
</evidence>
<keyword evidence="3" id="KW-1185">Reference proteome</keyword>
<dbReference type="Proteomes" id="UP000516057">
    <property type="component" value="Chromosome"/>
</dbReference>
<sequence>MGPEKCRRPRARKATPSPAPRGLQSYAEPVQFELRYPGQQWDAETNLAYNLHRYYDASTGRYVQADPIGLEGGWNRFLYVDADPLGNSDPEGLVKGERNYGKSPNSTDNPGKHWKDDPKKPGWGWQKDPQSGKPVYKKRPPWLPPIRGILPLICPLCEVLEPPPVPGPELCEIP</sequence>
<reference evidence="2 3" key="1">
    <citation type="submission" date="2020-08" db="EMBL/GenBank/DDBJ databases">
        <title>Genome sequence of Acidovorax monticola KACC 19171T.</title>
        <authorList>
            <person name="Hyun D.-W."/>
            <person name="Bae J.-W."/>
        </authorList>
    </citation>
    <scope>NUCLEOTIDE SEQUENCE [LARGE SCALE GENOMIC DNA]</scope>
    <source>
        <strain evidence="2 3">KACC 19171</strain>
    </source>
</reference>
<organism evidence="2 3">
    <name type="scientific">Paenacidovorax monticola</name>
    <dbReference type="NCBI Taxonomy" id="1926868"/>
    <lineage>
        <taxon>Bacteria</taxon>
        <taxon>Pseudomonadati</taxon>
        <taxon>Pseudomonadota</taxon>
        <taxon>Betaproteobacteria</taxon>
        <taxon>Burkholderiales</taxon>
        <taxon>Comamonadaceae</taxon>
        <taxon>Paenacidovorax</taxon>
    </lineage>
</organism>
<dbReference type="Gene3D" id="2.180.10.10">
    <property type="entry name" value="RHS repeat-associated core"/>
    <property type="match status" value="1"/>
</dbReference>
<feature type="region of interest" description="Disordered" evidence="1">
    <location>
        <begin position="85"/>
        <end position="142"/>
    </location>
</feature>
<dbReference type="PANTHER" id="PTHR32305:SF15">
    <property type="entry name" value="PROTEIN RHSA-RELATED"/>
    <property type="match status" value="1"/>
</dbReference>
<dbReference type="EMBL" id="CP060790">
    <property type="protein sequence ID" value="QNP61235.1"/>
    <property type="molecule type" value="Genomic_DNA"/>
</dbReference>
<dbReference type="InterPro" id="IPR050708">
    <property type="entry name" value="T6SS_VgrG/RHS"/>
</dbReference>
<gene>
    <name evidence="2" type="ORF">H9L24_02895</name>
</gene>
<feature type="compositionally biased region" description="Basic and acidic residues" evidence="1">
    <location>
        <begin position="110"/>
        <end position="120"/>
    </location>
</feature>